<dbReference type="Pfam" id="PF13966">
    <property type="entry name" value="zf-RVT"/>
    <property type="match status" value="1"/>
</dbReference>
<dbReference type="EnsemblPlants" id="TuG1812G0200002853.01.T01">
    <property type="protein sequence ID" value="TuG1812G0200002853.01.T01.cds392679"/>
    <property type="gene ID" value="TuG1812G0200002853.01"/>
</dbReference>
<dbReference type="Gramene" id="TuG1812G0200002853.01.T01">
    <property type="protein sequence ID" value="TuG1812G0200002853.01.T01.cds392679"/>
    <property type="gene ID" value="TuG1812G0200002853.01"/>
</dbReference>
<dbReference type="AlphaFoldDB" id="A0A8R7PEW2"/>
<reference evidence="2" key="3">
    <citation type="submission" date="2022-06" db="UniProtKB">
        <authorList>
            <consortium name="EnsemblPlants"/>
        </authorList>
    </citation>
    <scope>IDENTIFICATION</scope>
</reference>
<keyword evidence="3" id="KW-1185">Reference proteome</keyword>
<feature type="domain" description="Reverse transcriptase zinc-binding" evidence="1">
    <location>
        <begin position="2"/>
        <end position="31"/>
    </location>
</feature>
<sequence length="89" mass="10309">MPHSPACPLCDQEPETISHLLLGCVFARQVWSAITGNWGKPQWTPTHGAKLVQWWTSLNVETRMRKEAWTVITLVAWTIWKHRNDVVFN</sequence>
<organism evidence="2 3">
    <name type="scientific">Triticum urartu</name>
    <name type="common">Red wild einkorn</name>
    <name type="synonym">Crithodium urartu</name>
    <dbReference type="NCBI Taxonomy" id="4572"/>
    <lineage>
        <taxon>Eukaryota</taxon>
        <taxon>Viridiplantae</taxon>
        <taxon>Streptophyta</taxon>
        <taxon>Embryophyta</taxon>
        <taxon>Tracheophyta</taxon>
        <taxon>Spermatophyta</taxon>
        <taxon>Magnoliopsida</taxon>
        <taxon>Liliopsida</taxon>
        <taxon>Poales</taxon>
        <taxon>Poaceae</taxon>
        <taxon>BOP clade</taxon>
        <taxon>Pooideae</taxon>
        <taxon>Triticodae</taxon>
        <taxon>Triticeae</taxon>
        <taxon>Triticinae</taxon>
        <taxon>Triticum</taxon>
    </lineage>
</organism>
<evidence type="ECO:0000313" key="3">
    <source>
        <dbReference type="Proteomes" id="UP000015106"/>
    </source>
</evidence>
<accession>A0A8R7PEW2</accession>
<name>A0A8R7PEW2_TRIUA</name>
<reference evidence="3" key="1">
    <citation type="journal article" date="2013" name="Nature">
        <title>Draft genome of the wheat A-genome progenitor Triticum urartu.</title>
        <authorList>
            <person name="Ling H.Q."/>
            <person name="Zhao S."/>
            <person name="Liu D."/>
            <person name="Wang J."/>
            <person name="Sun H."/>
            <person name="Zhang C."/>
            <person name="Fan H."/>
            <person name="Li D."/>
            <person name="Dong L."/>
            <person name="Tao Y."/>
            <person name="Gao C."/>
            <person name="Wu H."/>
            <person name="Li Y."/>
            <person name="Cui Y."/>
            <person name="Guo X."/>
            <person name="Zheng S."/>
            <person name="Wang B."/>
            <person name="Yu K."/>
            <person name="Liang Q."/>
            <person name="Yang W."/>
            <person name="Lou X."/>
            <person name="Chen J."/>
            <person name="Feng M."/>
            <person name="Jian J."/>
            <person name="Zhang X."/>
            <person name="Luo G."/>
            <person name="Jiang Y."/>
            <person name="Liu J."/>
            <person name="Wang Z."/>
            <person name="Sha Y."/>
            <person name="Zhang B."/>
            <person name="Wu H."/>
            <person name="Tang D."/>
            <person name="Shen Q."/>
            <person name="Xue P."/>
            <person name="Zou S."/>
            <person name="Wang X."/>
            <person name="Liu X."/>
            <person name="Wang F."/>
            <person name="Yang Y."/>
            <person name="An X."/>
            <person name="Dong Z."/>
            <person name="Zhang K."/>
            <person name="Zhang X."/>
            <person name="Luo M.C."/>
            <person name="Dvorak J."/>
            <person name="Tong Y."/>
            <person name="Wang J."/>
            <person name="Yang H."/>
            <person name="Li Z."/>
            <person name="Wang D."/>
            <person name="Zhang A."/>
            <person name="Wang J."/>
        </authorList>
    </citation>
    <scope>NUCLEOTIDE SEQUENCE</scope>
    <source>
        <strain evidence="3">cv. G1812</strain>
    </source>
</reference>
<evidence type="ECO:0000259" key="1">
    <source>
        <dbReference type="Pfam" id="PF13966"/>
    </source>
</evidence>
<reference evidence="2" key="2">
    <citation type="submission" date="2018-03" db="EMBL/GenBank/DDBJ databases">
        <title>The Triticum urartu genome reveals the dynamic nature of wheat genome evolution.</title>
        <authorList>
            <person name="Ling H."/>
            <person name="Ma B."/>
            <person name="Shi X."/>
            <person name="Liu H."/>
            <person name="Dong L."/>
            <person name="Sun H."/>
            <person name="Cao Y."/>
            <person name="Gao Q."/>
            <person name="Zheng S."/>
            <person name="Li Y."/>
            <person name="Yu Y."/>
            <person name="Du H."/>
            <person name="Qi M."/>
            <person name="Li Y."/>
            <person name="Yu H."/>
            <person name="Cui Y."/>
            <person name="Wang N."/>
            <person name="Chen C."/>
            <person name="Wu H."/>
            <person name="Zhao Y."/>
            <person name="Zhang J."/>
            <person name="Li Y."/>
            <person name="Zhou W."/>
            <person name="Zhang B."/>
            <person name="Hu W."/>
            <person name="Eijk M."/>
            <person name="Tang J."/>
            <person name="Witsenboer H."/>
            <person name="Zhao S."/>
            <person name="Li Z."/>
            <person name="Zhang A."/>
            <person name="Wang D."/>
            <person name="Liang C."/>
        </authorList>
    </citation>
    <scope>NUCLEOTIDE SEQUENCE [LARGE SCALE GENOMIC DNA]</scope>
    <source>
        <strain evidence="2">cv. G1812</strain>
    </source>
</reference>
<evidence type="ECO:0000313" key="2">
    <source>
        <dbReference type="EnsemblPlants" id="TuG1812G0200002853.01.T01.cds392679"/>
    </source>
</evidence>
<dbReference type="InterPro" id="IPR026960">
    <property type="entry name" value="RVT-Znf"/>
</dbReference>
<dbReference type="Proteomes" id="UP000015106">
    <property type="component" value="Chromosome 2"/>
</dbReference>
<protein>
    <recommendedName>
        <fullName evidence="1">Reverse transcriptase zinc-binding domain-containing protein</fullName>
    </recommendedName>
</protein>
<proteinExistence type="predicted"/>